<feature type="coiled-coil region" evidence="5">
    <location>
        <begin position="814"/>
        <end position="851"/>
    </location>
</feature>
<comment type="caution">
    <text evidence="9">The sequence shown here is derived from an EMBL/GenBank/DDBJ whole genome shotgun (WGS) entry which is preliminary data.</text>
</comment>
<evidence type="ECO:0000259" key="8">
    <source>
        <dbReference type="PROSITE" id="PS51194"/>
    </source>
</evidence>
<dbReference type="PROSITE" id="PS51112">
    <property type="entry name" value="AMMECR1"/>
    <property type="match status" value="1"/>
</dbReference>
<keyword evidence="10" id="KW-1185">Reference proteome</keyword>
<evidence type="ECO:0000256" key="5">
    <source>
        <dbReference type="SAM" id="Coils"/>
    </source>
</evidence>
<evidence type="ECO:0000256" key="1">
    <source>
        <dbReference type="ARBA" id="ARBA00022741"/>
    </source>
</evidence>
<dbReference type="InterPro" id="IPR002464">
    <property type="entry name" value="DNA/RNA_helicase_DEAH_CS"/>
</dbReference>
<protein>
    <submittedName>
        <fullName evidence="9">Uncharacterized protein</fullName>
    </submittedName>
</protein>
<dbReference type="CDD" id="cd17917">
    <property type="entry name" value="DEXHc_RHA-like"/>
    <property type="match status" value="1"/>
</dbReference>
<dbReference type="Pfam" id="PF00271">
    <property type="entry name" value="Helicase_C"/>
    <property type="match status" value="1"/>
</dbReference>
<evidence type="ECO:0000259" key="7">
    <source>
        <dbReference type="PROSITE" id="PS51192"/>
    </source>
</evidence>
<dbReference type="GO" id="GO:0005524">
    <property type="term" value="F:ATP binding"/>
    <property type="evidence" value="ECO:0007669"/>
    <property type="project" value="UniProtKB-KW"/>
</dbReference>
<dbReference type="PANTHER" id="PTHR18934:SF91">
    <property type="entry name" value="PRE-MRNA-SPLICING FACTOR ATP-DEPENDENT RNA HELICASE PRP16"/>
    <property type="match status" value="1"/>
</dbReference>
<keyword evidence="1" id="KW-0547">Nucleotide-binding</keyword>
<dbReference type="CDD" id="cd18791">
    <property type="entry name" value="SF2_C_RHA"/>
    <property type="match status" value="1"/>
</dbReference>
<dbReference type="SUPFAM" id="SSF52540">
    <property type="entry name" value="P-loop containing nucleoside triphosphate hydrolases"/>
    <property type="match status" value="1"/>
</dbReference>
<evidence type="ECO:0000313" key="10">
    <source>
        <dbReference type="Proteomes" id="UP000481153"/>
    </source>
</evidence>
<dbReference type="GO" id="GO:0016787">
    <property type="term" value="F:hydrolase activity"/>
    <property type="evidence" value="ECO:0007669"/>
    <property type="project" value="UniProtKB-KW"/>
</dbReference>
<dbReference type="VEuPathDB" id="FungiDB:AeMF1_017510"/>
<keyword evidence="2" id="KW-0378">Hydrolase</keyword>
<accession>A0A6G0XTW3</accession>
<name>A0A6G0XTW3_9STRA</name>
<dbReference type="InterPro" id="IPR001650">
    <property type="entry name" value="Helicase_C-like"/>
</dbReference>
<evidence type="ECO:0000256" key="4">
    <source>
        <dbReference type="ARBA" id="ARBA00022840"/>
    </source>
</evidence>
<dbReference type="Gene3D" id="3.40.50.300">
    <property type="entry name" value="P-loop containing nucleotide triphosphate hydrolases"/>
    <property type="match status" value="2"/>
</dbReference>
<organism evidence="9 10">
    <name type="scientific">Aphanomyces euteiches</name>
    <dbReference type="NCBI Taxonomy" id="100861"/>
    <lineage>
        <taxon>Eukaryota</taxon>
        <taxon>Sar</taxon>
        <taxon>Stramenopiles</taxon>
        <taxon>Oomycota</taxon>
        <taxon>Saprolegniomycetes</taxon>
        <taxon>Saprolegniales</taxon>
        <taxon>Verrucalvaceae</taxon>
        <taxon>Aphanomyces</taxon>
    </lineage>
</organism>
<evidence type="ECO:0000256" key="2">
    <source>
        <dbReference type="ARBA" id="ARBA00022801"/>
    </source>
</evidence>
<dbReference type="Pfam" id="PF05183">
    <property type="entry name" value="RdRP"/>
    <property type="match status" value="1"/>
</dbReference>
<evidence type="ECO:0000313" key="9">
    <source>
        <dbReference type="EMBL" id="KAF0744054.1"/>
    </source>
</evidence>
<evidence type="ECO:0000256" key="3">
    <source>
        <dbReference type="ARBA" id="ARBA00022806"/>
    </source>
</evidence>
<feature type="domain" description="Helicase ATP-binding" evidence="7">
    <location>
        <begin position="947"/>
        <end position="1121"/>
    </location>
</feature>
<dbReference type="PROSITE" id="PS51194">
    <property type="entry name" value="HELICASE_CTER"/>
    <property type="match status" value="1"/>
</dbReference>
<keyword evidence="4" id="KW-0067">ATP-binding</keyword>
<reference evidence="9 10" key="1">
    <citation type="submission" date="2019-07" db="EMBL/GenBank/DDBJ databases">
        <title>Genomics analysis of Aphanomyces spp. identifies a new class of oomycete effector associated with host adaptation.</title>
        <authorList>
            <person name="Gaulin E."/>
        </authorList>
    </citation>
    <scope>NUCLEOTIDE SEQUENCE [LARGE SCALE GENOMIC DNA]</scope>
    <source>
        <strain evidence="9 10">ATCC 201684</strain>
    </source>
</reference>
<sequence>MLPTPRMRRQVQRRREIKITESHLEEFQRLMAPQIDCRAHFKSQKVHSTPYWRDNNLHFPQNKPHWCFASRTWSQNYFAKRLWPKAQFFEVKFKGKIRDPDHNSAFRRFLTNLSKEKIPGLKFPLTFATFMPSHLGDTRGCIITSTYDGRNLHKASNLNRFEPAKQAKYSKLLFTVYGKPMLQLANVTVHVDHDIIRGDYNFTDGCGSISPDLMAELVLGYKGQTDSEICAIQCRLPGIKGMLVVDVRAPARTIRLRESMVKLKVLEVLEHKANFDGSRTYSLLPVVVLKCNQVSDCAFLNTQIISLFMSLGVPFAKFHTRIRTYVESIMYMGLDCRYALQFFHLRGLDEAQLRSKLQAKRLQLASVHDEILDRQANAQASLRKKANKERLRIPITKARLLLGVCDYTNSIYNGECFLQITTPDNPKPQAIVGKVAVTRNPCYHPGDVRILYAIGACPALQHLTNVIVFSTQGHRPAPDEMAGGDLDGDSFFVIWDQELLPPAAISATAFDYRPSAVRQHIRRWATRVSAPILPTTRQNPLRGMARVTDYILRGGSTQTISLVDNLMQQLQGLPPSSERRELNEVLNALFVCGVDQLDINIDMVLSAINMRIRHAVKAAGIDGTPDEINKLAALVHPCLDMRKTPTALSASVFASSVDKIETPVSPEDFLDLQKLFMWAVLDVLTNLEKKVLRDASIPDSLAITFEPTVVKRVVQEVDMLQKEIRKQHDAFCNRKEAQIFSKIKLLQNGLDEINLKTANVARLVQTAKEEVDVLKASLDKEELHAAKLLEAYKAPARYFFMSYLLTEADRQADAKNKQRQHDEYIDQCAKVKELKQTFQSKRLELLNLQMQANIETMAALLAVQRLNAQKFLVTPDIADAFMQGTKSLETLIERRDQFVSLCTAFASAGAGLPMDEARVALLNECLIAEINMFTKDLPVYKQRNELVETLEKHSMTLITSETGSGKSTCVPQFYLTHRILDESTSAAQRFCLVLPRRAATKNLARHLAETRGTDVGQTIGYHVGTNAGRSDRQVHASRTLLECVSGGVILGKSISDPWFAQFSVIFVDEVHEESPDLYLLLGKLKAARKHHSKLKIVLMSAKVDELRLISFYGSMAVEKLPGRQFPVTSEYCGSDSGDYVAQALRQGDDVLVFMPRISDIEDAIGRIYIIEDMPMNSVKAWPLHSRVDNKIKDSVLSGKDCGKIRNVIFATNIAEASLTIPNLGYVVDTGLEVVVTRDVMSGAIVHKINSIAQTSVIQRKGRAGRLGPGKCFHLYSEADHLNFAQTKTANYNDLEFNTLRLIASETNPFSFDWIQHPGTRELNFCVDLLRKFKMIEMGTDNEWHITSKGLDASKLLRLGIDINCVELLLFSRENETLLTKAAIVIGCMEYAHLFRRCEFKTGLDIDWDATSVCDNFVNLFYEYQRQTKKKEWAVLLSLPLHAFESIDRLRKKILHEVQLLDPIGECENGTVKTWNECVAAAYPNGHLRILRFNNIGPELYFVDNPSTTIRILKDEMARQRLEWSMEKTYVAMLISCHRNNPSWLFGSFVEEIYDTNSGGPPENPYESLYYTSTRLY</sequence>
<dbReference type="GO" id="GO:0004386">
    <property type="term" value="F:helicase activity"/>
    <property type="evidence" value="ECO:0007669"/>
    <property type="project" value="UniProtKB-KW"/>
</dbReference>
<keyword evidence="3" id="KW-0347">Helicase</keyword>
<dbReference type="Proteomes" id="UP000481153">
    <property type="component" value="Unassembled WGS sequence"/>
</dbReference>
<dbReference type="SMART" id="SM00487">
    <property type="entry name" value="DEXDc"/>
    <property type="match status" value="1"/>
</dbReference>
<dbReference type="PANTHER" id="PTHR18934">
    <property type="entry name" value="ATP-DEPENDENT RNA HELICASE"/>
    <property type="match status" value="1"/>
</dbReference>
<dbReference type="InterPro" id="IPR027417">
    <property type="entry name" value="P-loop_NTPase"/>
</dbReference>
<dbReference type="GO" id="GO:0003723">
    <property type="term" value="F:RNA binding"/>
    <property type="evidence" value="ECO:0007669"/>
    <property type="project" value="TreeGrafter"/>
</dbReference>
<dbReference type="SMART" id="SM00490">
    <property type="entry name" value="HELICc"/>
    <property type="match status" value="1"/>
</dbReference>
<dbReference type="PROSITE" id="PS51192">
    <property type="entry name" value="HELICASE_ATP_BIND_1"/>
    <property type="match status" value="1"/>
</dbReference>
<evidence type="ECO:0000259" key="6">
    <source>
        <dbReference type="PROSITE" id="PS51112"/>
    </source>
</evidence>
<feature type="domain" description="AMMECR1" evidence="6">
    <location>
        <begin position="87"/>
        <end position="272"/>
    </location>
</feature>
<proteinExistence type="predicted"/>
<dbReference type="InterPro" id="IPR057596">
    <property type="entry name" value="RDRP_core"/>
</dbReference>
<dbReference type="InterPro" id="IPR014001">
    <property type="entry name" value="Helicase_ATP-bd"/>
</dbReference>
<keyword evidence="5" id="KW-0175">Coiled coil</keyword>
<dbReference type="InterPro" id="IPR002733">
    <property type="entry name" value="AMMECR1_domain"/>
</dbReference>
<gene>
    <name evidence="9" type="ORF">Ae201684_001687</name>
</gene>
<dbReference type="PROSITE" id="PS00690">
    <property type="entry name" value="DEAH_ATP_HELICASE"/>
    <property type="match status" value="1"/>
</dbReference>
<dbReference type="EMBL" id="VJMJ01000012">
    <property type="protein sequence ID" value="KAF0744054.1"/>
    <property type="molecule type" value="Genomic_DNA"/>
</dbReference>
<dbReference type="GO" id="GO:0003968">
    <property type="term" value="F:RNA-directed RNA polymerase activity"/>
    <property type="evidence" value="ECO:0007669"/>
    <property type="project" value="InterPro"/>
</dbReference>
<feature type="domain" description="Helicase C-terminal" evidence="8">
    <location>
        <begin position="1139"/>
        <end position="1314"/>
    </location>
</feature>